<protein>
    <submittedName>
        <fullName evidence="5">Uncharacterized protein</fullName>
    </submittedName>
</protein>
<feature type="domain" description="Myb-like" evidence="3">
    <location>
        <begin position="1"/>
        <end position="33"/>
    </location>
</feature>
<dbReference type="InterPro" id="IPR017930">
    <property type="entry name" value="Myb_dom"/>
</dbReference>
<accession>A0A811Q3H6</accession>
<feature type="domain" description="HTH myb-type" evidence="4">
    <location>
        <begin position="238"/>
        <end position="274"/>
    </location>
</feature>
<dbReference type="CDD" id="cd00167">
    <property type="entry name" value="SANT"/>
    <property type="match status" value="4"/>
</dbReference>
<proteinExistence type="predicted"/>
<comment type="caution">
    <text evidence="5">The sequence shown here is derived from an EMBL/GenBank/DDBJ whole genome shotgun (WGS) entry which is preliminary data.</text>
</comment>
<keyword evidence="6" id="KW-1185">Reference proteome</keyword>
<dbReference type="PANTHER" id="PTHR45614:SF33">
    <property type="entry name" value="OS02G0271900 PROTEIN"/>
    <property type="match status" value="1"/>
</dbReference>
<dbReference type="Proteomes" id="UP000604825">
    <property type="component" value="Unassembled WGS sequence"/>
</dbReference>
<dbReference type="EMBL" id="CAJGYO010000008">
    <property type="protein sequence ID" value="CAD6251138.1"/>
    <property type="molecule type" value="Genomic_DNA"/>
</dbReference>
<dbReference type="InterPro" id="IPR050560">
    <property type="entry name" value="MYB_TF"/>
</dbReference>
<dbReference type="InterPro" id="IPR001005">
    <property type="entry name" value="SANT/Myb"/>
</dbReference>
<feature type="domain" description="HTH myb-type" evidence="4">
    <location>
        <begin position="275"/>
        <end position="329"/>
    </location>
</feature>
<dbReference type="AlphaFoldDB" id="A0A811Q3H6"/>
<feature type="region of interest" description="Disordered" evidence="2">
    <location>
        <begin position="348"/>
        <end position="431"/>
    </location>
</feature>
<dbReference type="SUPFAM" id="SSF46689">
    <property type="entry name" value="Homeodomain-like"/>
    <property type="match status" value="2"/>
</dbReference>
<feature type="compositionally biased region" description="Polar residues" evidence="2">
    <location>
        <begin position="364"/>
        <end position="379"/>
    </location>
</feature>
<dbReference type="GO" id="GO:0000981">
    <property type="term" value="F:DNA-binding transcription factor activity, RNA polymerase II-specific"/>
    <property type="evidence" value="ECO:0007669"/>
    <property type="project" value="TreeGrafter"/>
</dbReference>
<dbReference type="InterPro" id="IPR009057">
    <property type="entry name" value="Homeodomain-like_sf"/>
</dbReference>
<dbReference type="PANTHER" id="PTHR45614">
    <property type="entry name" value="MYB PROTEIN-RELATED"/>
    <property type="match status" value="1"/>
</dbReference>
<dbReference type="SMART" id="SM00717">
    <property type="entry name" value="SANT"/>
    <property type="match status" value="4"/>
</dbReference>
<evidence type="ECO:0000259" key="4">
    <source>
        <dbReference type="PROSITE" id="PS51294"/>
    </source>
</evidence>
<feature type="region of interest" description="Disordered" evidence="2">
    <location>
        <begin position="111"/>
        <end position="135"/>
    </location>
</feature>
<evidence type="ECO:0000256" key="2">
    <source>
        <dbReference type="SAM" id="MobiDB-lite"/>
    </source>
</evidence>
<feature type="domain" description="HTH myb-type" evidence="4">
    <location>
        <begin position="34"/>
        <end position="88"/>
    </location>
</feature>
<keyword evidence="1" id="KW-0238">DNA-binding</keyword>
<feature type="domain" description="HTH myb-type" evidence="4">
    <location>
        <begin position="1"/>
        <end position="30"/>
    </location>
</feature>
<evidence type="ECO:0000313" key="5">
    <source>
        <dbReference type="EMBL" id="CAD6251138.1"/>
    </source>
</evidence>
<dbReference type="GO" id="GO:0000978">
    <property type="term" value="F:RNA polymerase II cis-regulatory region sequence-specific DNA binding"/>
    <property type="evidence" value="ECO:0007669"/>
    <property type="project" value="TreeGrafter"/>
</dbReference>
<dbReference type="OrthoDB" id="2143914at2759"/>
<dbReference type="PROSITE" id="PS51294">
    <property type="entry name" value="HTH_MYB"/>
    <property type="match status" value="4"/>
</dbReference>
<evidence type="ECO:0000259" key="3">
    <source>
        <dbReference type="PROSITE" id="PS50090"/>
    </source>
</evidence>
<dbReference type="PROSITE" id="PS50090">
    <property type="entry name" value="MYB_LIKE"/>
    <property type="match status" value="4"/>
</dbReference>
<sequence>MVNKHGMKNWQTIACAIPGRTAHSCLARWKYILDPAINKEPWSQQEELRLIRAQQVYGNKWCKMLKHFPGRTNDALKEHWRGSMKRKLDSYLASGLLEHIPDLQDDVSFPQSNQSDIPKDFKASSDRNRFSSRLSTNPKLKQELTELVENANTSARKSSDLCYAKATDTHSAKISEMTMAKSQQCAGTRKKLAFLSTPVELKNVVPHETTKHCHDMESEKTEGPLCKKNAHCIKDGNEILTKMVAKHGKNWQTVASAIPGREAKQCRIRWTRSLDPAINKEVWSEQEELKLIRAHQIYGSQWLKMVKHFPGRTNHALKEHWRGRMNGKLNFYLASGLLEQVSDLEEDISVPESSQSEIPKDSVPESSQSDILKDSQGSSDRSRPPSVLRTRPKSKQELPELDENAGTSGEETSDFICPKGPNAHSAKVSEKVLAKSKQRARARRKLDFLSTPVELKVYTAAASCQRPPLKMDQTSPVAENISPSDVCQDISQNVPSEHVDAVMPLAANNHHPNDFHSPATPDPFSLEMHEANASDLLDMSYCDGLIIDSPRYPHDGSFI</sequence>
<feature type="domain" description="Myb-like" evidence="3">
    <location>
        <begin position="275"/>
        <end position="325"/>
    </location>
</feature>
<dbReference type="Gene3D" id="1.10.10.60">
    <property type="entry name" value="Homeodomain-like"/>
    <property type="match status" value="4"/>
</dbReference>
<dbReference type="Pfam" id="PF00249">
    <property type="entry name" value="Myb_DNA-binding"/>
    <property type="match status" value="2"/>
</dbReference>
<dbReference type="GO" id="GO:0005634">
    <property type="term" value="C:nucleus"/>
    <property type="evidence" value="ECO:0007669"/>
    <property type="project" value="TreeGrafter"/>
</dbReference>
<gene>
    <name evidence="5" type="ORF">NCGR_LOCUS34903</name>
</gene>
<feature type="compositionally biased region" description="Basic and acidic residues" evidence="2">
    <location>
        <begin position="117"/>
        <end position="129"/>
    </location>
</feature>
<dbReference type="Pfam" id="PF13921">
    <property type="entry name" value="Myb_DNA-bind_6"/>
    <property type="match status" value="1"/>
</dbReference>
<evidence type="ECO:0000313" key="6">
    <source>
        <dbReference type="Proteomes" id="UP000604825"/>
    </source>
</evidence>
<name>A0A811Q3H6_9POAL</name>
<feature type="domain" description="Myb-like" evidence="3">
    <location>
        <begin position="34"/>
        <end position="84"/>
    </location>
</feature>
<organism evidence="5 6">
    <name type="scientific">Miscanthus lutarioriparius</name>
    <dbReference type="NCBI Taxonomy" id="422564"/>
    <lineage>
        <taxon>Eukaryota</taxon>
        <taxon>Viridiplantae</taxon>
        <taxon>Streptophyta</taxon>
        <taxon>Embryophyta</taxon>
        <taxon>Tracheophyta</taxon>
        <taxon>Spermatophyta</taxon>
        <taxon>Magnoliopsida</taxon>
        <taxon>Liliopsida</taxon>
        <taxon>Poales</taxon>
        <taxon>Poaceae</taxon>
        <taxon>PACMAD clade</taxon>
        <taxon>Panicoideae</taxon>
        <taxon>Andropogonodae</taxon>
        <taxon>Andropogoneae</taxon>
        <taxon>Saccharinae</taxon>
        <taxon>Miscanthus</taxon>
    </lineage>
</organism>
<reference evidence="5" key="1">
    <citation type="submission" date="2020-10" db="EMBL/GenBank/DDBJ databases">
        <authorList>
            <person name="Han B."/>
            <person name="Lu T."/>
            <person name="Zhao Q."/>
            <person name="Huang X."/>
            <person name="Zhao Y."/>
        </authorList>
    </citation>
    <scope>NUCLEOTIDE SEQUENCE</scope>
</reference>
<feature type="domain" description="Myb-like" evidence="3">
    <location>
        <begin position="234"/>
        <end position="274"/>
    </location>
</feature>
<evidence type="ECO:0000256" key="1">
    <source>
        <dbReference type="ARBA" id="ARBA00023125"/>
    </source>
</evidence>